<protein>
    <submittedName>
        <fullName evidence="1">Uncharacterized protein</fullName>
    </submittedName>
</protein>
<proteinExistence type="predicted"/>
<organism evidence="1 2">
    <name type="scientific">Streptomyces leeuwenhoekii</name>
    <dbReference type="NCBI Taxonomy" id="1437453"/>
    <lineage>
        <taxon>Bacteria</taxon>
        <taxon>Bacillati</taxon>
        <taxon>Actinomycetota</taxon>
        <taxon>Actinomycetes</taxon>
        <taxon>Kitasatosporales</taxon>
        <taxon>Streptomycetaceae</taxon>
        <taxon>Streptomyces</taxon>
    </lineage>
</organism>
<accession>A0A0F7VRQ4</accession>
<dbReference type="KEGG" id="sle:sle_00190"/>
<reference evidence="1 2" key="1">
    <citation type="submission" date="2015-02" db="EMBL/GenBank/DDBJ databases">
        <authorList>
            <person name="Gomez-Escribano P.J."/>
        </authorList>
    </citation>
    <scope>NUCLEOTIDE SEQUENCE [LARGE SCALE GENOMIC DNA]</scope>
    <source>
        <strain evidence="2">C34 (DSM 42122 / NRRL B-24963)</strain>
    </source>
</reference>
<name>A0A0F7VRQ4_STRLW</name>
<evidence type="ECO:0000313" key="1">
    <source>
        <dbReference type="EMBL" id="CQR59481.1"/>
    </source>
</evidence>
<dbReference type="AlphaFoldDB" id="A0A0F7VRQ4"/>
<evidence type="ECO:0000313" key="2">
    <source>
        <dbReference type="Proteomes" id="UP000035016"/>
    </source>
</evidence>
<dbReference type="Proteomes" id="UP000035016">
    <property type="component" value="Chromosome Chromosome"/>
</dbReference>
<dbReference type="EMBL" id="LN831790">
    <property type="protein sequence ID" value="CQR59481.1"/>
    <property type="molecule type" value="Genomic_DNA"/>
</dbReference>
<sequence>MQDDEAGGVSLRLDQLGQGIDERLRALVASIRADAKGRYDSAAPGWRARVEWTLLWIQNTVGQLTEGRP</sequence>
<gene>
    <name evidence="1" type="primary">sle_00190</name>
</gene>